<evidence type="ECO:0000256" key="2">
    <source>
        <dbReference type="SAM" id="MobiDB-lite"/>
    </source>
</evidence>
<dbReference type="Pfam" id="PF00069">
    <property type="entry name" value="Pkinase"/>
    <property type="match status" value="1"/>
</dbReference>
<dbReference type="InterPro" id="IPR036869">
    <property type="entry name" value="J_dom_sf"/>
</dbReference>
<dbReference type="FunFam" id="1.10.287.110:FF:000002">
    <property type="entry name" value="putative tyrosine-protein phosphatase auxilin isoform X2"/>
    <property type="match status" value="1"/>
</dbReference>
<sequence length="1249" mass="136440">MPASAASERLRKSQWYVVDVSLVARCGLAPNYEHRRVVFRPARTSGTHVPRCPPGGTHALGNVLICSDRCVIKMCESEDSTMIDTPTLIPRFIELSGIDCTSSAGGFAFVFVAHEPNSGKEYALKKKLSGHPNIIKFISASFIEKSKTTHGMTEFLLLTELCTGGSLVDVLTGRSTALPPDTVCTVFWQACRAVQHMHSQQTPVAHRDLKIENFLLGSDGAIKLCDFGSATTMTYHPDPSWSANQRSLLEEEIAKYTTPMYRAPEMVDTWNNYPITHASDVWSLGTILYTLCFMRHPFEDGAKLRIINGNYTIPPGDVKYSCFHDIIRKYLPNLLVPQSLGWDGGEIKCISEGGSLQVNPLHRMTVADILERLAAISESKNIDLKEPLVLEGKPVDTQGSPAHNLNSNSPLANNNPSDESPRAPQQPPRPPSSPHPPQEAPARPVQPPRPSVVHRSSPPSQQQVAQVGSGGLFSSLRGGAGSFLKNLKDTSSKVMQTVQQSIARTDLDISYITSRLAVMPFPAEGLESAYRSNHADDVRALLETRHPGGHYAIYNISGRTYSSSRLGGRVVDCGWSSHSHGAPVGVVRHAPPLHALYTLCNDMYAFLQLDPKNVCIIHCTDGKAVSATLVCSFLMFVNMFHKPEDAAQMFAVKRMPPGLQSSEMRYLYYMSHILQVPSIEPHFKPVTLISVTIQPVPLFTKIRSELDDIGDAEHYQERFLVVINVFVSDDERRPNKPMPWSDHTTRNITPDILFSSKIEKDENFDTFVNPPGTQNDSPVVPPRVPRAPLRPAPPTPRLNTREYRDSSGSDSDKPPTEEREDLLDSGREDAAYKTTPSPEVDLLGINGGGGDGVPGVDLLNLSASMQSGVNAQPASNVDLLGGFGSAPSTGEGEFGDLQGLLRGPAKSQQSHAPKNDFLFDPFGGSDAQATGSVPAFPLNQDTPTRQAQTPKPPTPNLLGSWDGLATPQTAAPGLSPMPASIPRNASTPNLESRARDPFADIGANLNAGWAGGSKPTTPINGTPRAGSPNNLGSGGSPQHRPSQGYDDDDDDDDDDYGNISPMPGYTPVGTPHHQAKSPNETTRADYNRVHFDTAMGGKQEPGKNGKERRSGDVFGDLLGSQGYQFASKKESGPRTINEMRKEDIAKDMDPEKLKILEWTEGKTHNIRALLCSMHTILWEDCKWKPVEMHQLITPSDVKKAYRRACLAVHPDKQMGTPNENIAKLVFMEMNNAWCDFDSDASQQQMFSAN</sequence>
<feature type="compositionally biased region" description="Pro residues" evidence="2">
    <location>
        <begin position="424"/>
        <end position="450"/>
    </location>
</feature>
<dbReference type="AlphaFoldDB" id="A0A7R9ET83"/>
<dbReference type="Gene3D" id="3.90.190.10">
    <property type="entry name" value="Protein tyrosine phosphatase superfamily"/>
    <property type="match status" value="1"/>
</dbReference>
<feature type="region of interest" description="Disordered" evidence="2">
    <location>
        <begin position="890"/>
        <end position="993"/>
    </location>
</feature>
<dbReference type="PROSITE" id="PS50011">
    <property type="entry name" value="PROTEIN_KINASE_DOM"/>
    <property type="match status" value="1"/>
</dbReference>
<dbReference type="GO" id="GO:0005524">
    <property type="term" value="F:ATP binding"/>
    <property type="evidence" value="ECO:0007669"/>
    <property type="project" value="InterPro"/>
</dbReference>
<evidence type="ECO:0000256" key="1">
    <source>
        <dbReference type="ARBA" id="ARBA00022741"/>
    </source>
</evidence>
<dbReference type="InterPro" id="IPR011009">
    <property type="entry name" value="Kinase-like_dom_sf"/>
</dbReference>
<dbReference type="FunFam" id="3.90.190.10:FF:000255">
    <property type="entry name" value="putative tyrosine-protein phosphatase auxilin"/>
    <property type="match status" value="1"/>
</dbReference>
<feature type="compositionally biased region" description="Basic and acidic residues" evidence="2">
    <location>
        <begin position="1100"/>
        <end position="1111"/>
    </location>
</feature>
<feature type="region of interest" description="Disordered" evidence="2">
    <location>
        <begin position="1093"/>
        <end position="1112"/>
    </location>
</feature>
<dbReference type="InterPro" id="IPR000719">
    <property type="entry name" value="Prot_kinase_dom"/>
</dbReference>
<dbReference type="InterPro" id="IPR029021">
    <property type="entry name" value="Prot-tyrosine_phosphatase-like"/>
</dbReference>
<evidence type="ECO:0000259" key="4">
    <source>
        <dbReference type="PROSITE" id="PS51181"/>
    </source>
</evidence>
<dbReference type="GO" id="GO:0045747">
    <property type="term" value="P:positive regulation of Notch signaling pathway"/>
    <property type="evidence" value="ECO:0007669"/>
    <property type="project" value="TreeGrafter"/>
</dbReference>
<feature type="region of interest" description="Disordered" evidence="2">
    <location>
        <begin position="392"/>
        <end position="472"/>
    </location>
</feature>
<feature type="domain" description="Phosphatase tensin-type" evidence="4">
    <location>
        <begin position="498"/>
        <end position="677"/>
    </location>
</feature>
<keyword evidence="1" id="KW-0547">Nucleotide-binding</keyword>
<evidence type="ECO:0000259" key="3">
    <source>
        <dbReference type="PROSITE" id="PS50011"/>
    </source>
</evidence>
<feature type="compositionally biased region" description="Low complexity" evidence="2">
    <location>
        <begin position="451"/>
        <end position="472"/>
    </location>
</feature>
<feature type="compositionally biased region" description="Polar residues" evidence="2">
    <location>
        <begin position="939"/>
        <end position="949"/>
    </location>
</feature>
<proteinExistence type="predicted"/>
<feature type="region of interest" description="Disordered" evidence="2">
    <location>
        <begin position="763"/>
        <end position="848"/>
    </location>
</feature>
<feature type="compositionally biased region" description="Acidic residues" evidence="2">
    <location>
        <begin position="1045"/>
        <end position="1056"/>
    </location>
</feature>
<evidence type="ECO:0008006" key="6">
    <source>
        <dbReference type="Google" id="ProtNLM"/>
    </source>
</evidence>
<accession>A0A7R9ET83</accession>
<organism evidence="5">
    <name type="scientific">Timema bartmani</name>
    <dbReference type="NCBI Taxonomy" id="61472"/>
    <lineage>
        <taxon>Eukaryota</taxon>
        <taxon>Metazoa</taxon>
        <taxon>Ecdysozoa</taxon>
        <taxon>Arthropoda</taxon>
        <taxon>Hexapoda</taxon>
        <taxon>Insecta</taxon>
        <taxon>Pterygota</taxon>
        <taxon>Neoptera</taxon>
        <taxon>Polyneoptera</taxon>
        <taxon>Phasmatodea</taxon>
        <taxon>Timematodea</taxon>
        <taxon>Timematoidea</taxon>
        <taxon>Timematidae</taxon>
        <taxon>Timema</taxon>
    </lineage>
</organism>
<dbReference type="PANTHER" id="PTHR22967">
    <property type="entry name" value="SERINE/THREONINE PROTEIN KINASE"/>
    <property type="match status" value="1"/>
</dbReference>
<protein>
    <recommendedName>
        <fullName evidence="6">Cyclin-G-associated kinase</fullName>
    </recommendedName>
</protein>
<dbReference type="Gene3D" id="1.10.287.110">
    <property type="entry name" value="DnaJ domain"/>
    <property type="match status" value="1"/>
</dbReference>
<feature type="compositionally biased region" description="Pro residues" evidence="2">
    <location>
        <begin position="779"/>
        <end position="796"/>
    </location>
</feature>
<dbReference type="CDD" id="cd14511">
    <property type="entry name" value="PTP_auxilin-like"/>
    <property type="match status" value="1"/>
</dbReference>
<feature type="domain" description="Protein kinase" evidence="3">
    <location>
        <begin position="49"/>
        <end position="376"/>
    </location>
</feature>
<dbReference type="SMART" id="SM00220">
    <property type="entry name" value="S_TKc"/>
    <property type="match status" value="1"/>
</dbReference>
<dbReference type="GO" id="GO:0035612">
    <property type="term" value="F:AP-2 adaptor complex binding"/>
    <property type="evidence" value="ECO:0007669"/>
    <property type="project" value="TreeGrafter"/>
</dbReference>
<dbReference type="PROSITE" id="PS51181">
    <property type="entry name" value="PPASE_TENSIN"/>
    <property type="match status" value="1"/>
</dbReference>
<dbReference type="SUPFAM" id="SSF56112">
    <property type="entry name" value="Protein kinase-like (PK-like)"/>
    <property type="match status" value="1"/>
</dbReference>
<dbReference type="CDD" id="cd06257">
    <property type="entry name" value="DnaJ"/>
    <property type="match status" value="1"/>
</dbReference>
<dbReference type="EMBL" id="OD564741">
    <property type="protein sequence ID" value="CAD7439626.1"/>
    <property type="molecule type" value="Genomic_DNA"/>
</dbReference>
<feature type="region of interest" description="Disordered" evidence="2">
    <location>
        <begin position="1006"/>
        <end position="1085"/>
    </location>
</feature>
<feature type="compositionally biased region" description="Low complexity" evidence="2">
    <location>
        <begin position="404"/>
        <end position="417"/>
    </location>
</feature>
<dbReference type="GO" id="GO:0004674">
    <property type="term" value="F:protein serine/threonine kinase activity"/>
    <property type="evidence" value="ECO:0007669"/>
    <property type="project" value="TreeGrafter"/>
</dbReference>
<dbReference type="InterPro" id="IPR001623">
    <property type="entry name" value="DnaJ_domain"/>
</dbReference>
<reference evidence="5" key="1">
    <citation type="submission" date="2020-11" db="EMBL/GenBank/DDBJ databases">
        <authorList>
            <person name="Tran Van P."/>
        </authorList>
    </citation>
    <scope>NUCLEOTIDE SEQUENCE</scope>
</reference>
<dbReference type="Gene3D" id="1.10.510.10">
    <property type="entry name" value="Transferase(Phosphotransferase) domain 1"/>
    <property type="match status" value="1"/>
</dbReference>
<name>A0A7R9ET83_9NEOP</name>
<feature type="compositionally biased region" description="Basic and acidic residues" evidence="2">
    <location>
        <begin position="799"/>
        <end position="831"/>
    </location>
</feature>
<dbReference type="GO" id="GO:0005737">
    <property type="term" value="C:cytoplasm"/>
    <property type="evidence" value="ECO:0007669"/>
    <property type="project" value="TreeGrafter"/>
</dbReference>
<dbReference type="PANTHER" id="PTHR22967:SF105">
    <property type="entry name" value="CYCLIN-G-ASSOCIATED KINASE"/>
    <property type="match status" value="1"/>
</dbReference>
<dbReference type="PROSITE" id="PS00108">
    <property type="entry name" value="PROTEIN_KINASE_ST"/>
    <property type="match status" value="1"/>
</dbReference>
<dbReference type="SUPFAM" id="SSF52799">
    <property type="entry name" value="(Phosphotyrosine protein) phosphatases II"/>
    <property type="match status" value="1"/>
</dbReference>
<gene>
    <name evidence="5" type="ORF">TBIB3V08_LOCUS2180</name>
</gene>
<evidence type="ECO:0000313" key="5">
    <source>
        <dbReference type="EMBL" id="CAD7439626.1"/>
    </source>
</evidence>
<dbReference type="InterPro" id="IPR029023">
    <property type="entry name" value="Tensin_phosphatase"/>
</dbReference>
<dbReference type="InterPro" id="IPR008271">
    <property type="entry name" value="Ser/Thr_kinase_AS"/>
</dbReference>
<dbReference type="SUPFAM" id="SSF46565">
    <property type="entry name" value="Chaperone J-domain"/>
    <property type="match status" value="1"/>
</dbReference>
<dbReference type="GO" id="GO:2000369">
    <property type="term" value="P:regulation of clathrin-dependent endocytosis"/>
    <property type="evidence" value="ECO:0007669"/>
    <property type="project" value="TreeGrafter"/>
</dbReference>